<name>A0A5R9Q5L4_9GAMM</name>
<comment type="caution">
    <text evidence="4">The sequence shown here is derived from an EMBL/GenBank/DDBJ whole genome shotgun (WGS) entry which is preliminary data.</text>
</comment>
<keyword evidence="1" id="KW-0732">Signal</keyword>
<reference evidence="4 5" key="1">
    <citation type="submission" date="2018-01" db="EMBL/GenBank/DDBJ databases">
        <title>Co-occurrence of chitin degradation, pigmentation and bioactivity in marine Pseudoalteromonas.</title>
        <authorList>
            <person name="Paulsen S."/>
            <person name="Gram L."/>
            <person name="Machado H."/>
        </authorList>
    </citation>
    <scope>NUCLEOTIDE SEQUENCE [LARGE SCALE GENOMIC DNA]</scope>
    <source>
        <strain evidence="4 5">S3663</strain>
    </source>
</reference>
<organism evidence="4 5">
    <name type="scientific">Pseudoalteromonas phenolica</name>
    <dbReference type="NCBI Taxonomy" id="161398"/>
    <lineage>
        <taxon>Bacteria</taxon>
        <taxon>Pseudomonadati</taxon>
        <taxon>Pseudomonadota</taxon>
        <taxon>Gammaproteobacteria</taxon>
        <taxon>Alteromonadales</taxon>
        <taxon>Pseudoalteromonadaceae</taxon>
        <taxon>Pseudoalteromonas</taxon>
    </lineage>
</organism>
<evidence type="ECO:0008006" key="6">
    <source>
        <dbReference type="Google" id="ProtNLM"/>
    </source>
</evidence>
<evidence type="ECO:0000313" key="4">
    <source>
        <dbReference type="EMBL" id="TLX47922.1"/>
    </source>
</evidence>
<dbReference type="AlphaFoldDB" id="A0A5R9Q5L4"/>
<feature type="domain" description="DUF4114" evidence="2">
    <location>
        <begin position="167"/>
        <end position="254"/>
    </location>
</feature>
<evidence type="ECO:0000256" key="1">
    <source>
        <dbReference type="SAM" id="SignalP"/>
    </source>
</evidence>
<feature type="signal peptide" evidence="1">
    <location>
        <begin position="1"/>
        <end position="22"/>
    </location>
</feature>
<dbReference type="Pfam" id="PF16130">
    <property type="entry name" value="DUF4842"/>
    <property type="match status" value="1"/>
</dbReference>
<feature type="chain" id="PRO_5024277215" description="LruC domain-containing protein" evidence="1">
    <location>
        <begin position="23"/>
        <end position="551"/>
    </location>
</feature>
<evidence type="ECO:0000259" key="3">
    <source>
        <dbReference type="Pfam" id="PF16130"/>
    </source>
</evidence>
<evidence type="ECO:0000259" key="2">
    <source>
        <dbReference type="Pfam" id="PF13448"/>
    </source>
</evidence>
<dbReference type="Pfam" id="PF13448">
    <property type="entry name" value="DUF4114"/>
    <property type="match status" value="1"/>
</dbReference>
<dbReference type="Proteomes" id="UP000309186">
    <property type="component" value="Unassembled WGS sequence"/>
</dbReference>
<dbReference type="InterPro" id="IPR031025">
    <property type="entry name" value="LruC_dom"/>
</dbReference>
<gene>
    <name evidence="4" type="ORF">C1E24_06710</name>
</gene>
<dbReference type="RefSeq" id="WP_138479944.1">
    <property type="nucleotide sequence ID" value="NZ_PPSW01000008.1"/>
</dbReference>
<accession>A0A5R9Q5L4</accession>
<sequence>MAYYQTLIICIVISFFSTLANAETDTLNTRLGPINISWVSDRNTGYNAKGEPLNVVNINDQLPATFLADIYAKIPDGRRVNPDYIDTDSKSNLVIDNDFEGQATVSVTFLNEGAYFRNTFGYFLYDPNSPPQTFTDIAEHKIIFPNASKPNAGLLDQGDTVPLEITLTAGQAMGFFVIPNGWGFSSSYAELESSGYWDQAFYSLPHLNPEPDGVKQHNVVFYDTQSQLLVIAFEDYYRMQGDNDFNDMIFSLDVTPIGALEGINDDGTVTDTNYNVLIEEETTPTSSSSYYPSASGYATIMFEDRWPKMGDYDFNDLVVKYRYYLEKDINNKLSSLELKYNIQAIGAEYHNGFALHLPNVTKANIKSATLQKSGSTVTLQPEAAASEVIFILSADVWQDVSTSCNMFRTMPSCKNAISSEFVLNVEFNQSVDESSVGLPPYDLFIFASVDKPHGEFAGRQWEVHLKEFSGTSLFNQGQYGLHDDNSNATNSFVNSNNFPWAINVLDNFEQPSEGKDIQKGYPDFAQWVINSGASHTDWYKPARSVINYIYK</sequence>
<proteinExistence type="predicted"/>
<dbReference type="EMBL" id="PPSW01000008">
    <property type="protein sequence ID" value="TLX47922.1"/>
    <property type="molecule type" value="Genomic_DNA"/>
</dbReference>
<dbReference type="OrthoDB" id="1204817at2"/>
<protein>
    <recommendedName>
        <fullName evidence="6">LruC domain-containing protein</fullName>
    </recommendedName>
</protein>
<dbReference type="InterPro" id="IPR025193">
    <property type="entry name" value="DUF4114"/>
</dbReference>
<evidence type="ECO:0000313" key="5">
    <source>
        <dbReference type="Proteomes" id="UP000309186"/>
    </source>
</evidence>
<dbReference type="InterPro" id="IPR032295">
    <property type="entry name" value="DUF4842"/>
</dbReference>
<feature type="domain" description="DUF4842" evidence="3">
    <location>
        <begin position="331"/>
        <end position="539"/>
    </location>
</feature>
<dbReference type="NCBIfam" id="TIGR04456">
    <property type="entry name" value="LruC_dom"/>
    <property type="match status" value="1"/>
</dbReference>